<sequence>VLAKDKSGKLYKSDRNLEKRTPVNEEAVENMNMEDVTSGNETKIWGVSPENDIALCDKNQQRKSEHPTNKIKSEKIYTNQLNEQVWAVDTEGKVNFRESENNPSWTTEAGVPKVPIGQGVVALDMKKVLWYRKVTPPNCQDNWEEWGSLSDIVGE</sequence>
<proteinExistence type="predicted"/>
<feature type="non-terminal residue" evidence="2">
    <location>
        <position position="155"/>
    </location>
</feature>
<dbReference type="EMBL" id="UYJE01006729">
    <property type="protein sequence ID" value="VDI48404.1"/>
    <property type="molecule type" value="Genomic_DNA"/>
</dbReference>
<protein>
    <submittedName>
        <fullName evidence="2">Uncharacterized protein</fullName>
    </submittedName>
</protein>
<name>A0A8B6FGT3_MYTGA</name>
<dbReference type="AlphaFoldDB" id="A0A8B6FGT3"/>
<reference evidence="2" key="1">
    <citation type="submission" date="2018-11" db="EMBL/GenBank/DDBJ databases">
        <authorList>
            <person name="Alioto T."/>
            <person name="Alioto T."/>
        </authorList>
    </citation>
    <scope>NUCLEOTIDE SEQUENCE</scope>
</reference>
<keyword evidence="3" id="KW-1185">Reference proteome</keyword>
<accession>A0A8B6FGT3</accession>
<evidence type="ECO:0000313" key="3">
    <source>
        <dbReference type="Proteomes" id="UP000596742"/>
    </source>
</evidence>
<evidence type="ECO:0000313" key="2">
    <source>
        <dbReference type="EMBL" id="VDI48404.1"/>
    </source>
</evidence>
<gene>
    <name evidence="2" type="ORF">MGAL_10B072994</name>
</gene>
<organism evidence="2 3">
    <name type="scientific">Mytilus galloprovincialis</name>
    <name type="common">Mediterranean mussel</name>
    <dbReference type="NCBI Taxonomy" id="29158"/>
    <lineage>
        <taxon>Eukaryota</taxon>
        <taxon>Metazoa</taxon>
        <taxon>Spiralia</taxon>
        <taxon>Lophotrochozoa</taxon>
        <taxon>Mollusca</taxon>
        <taxon>Bivalvia</taxon>
        <taxon>Autobranchia</taxon>
        <taxon>Pteriomorphia</taxon>
        <taxon>Mytilida</taxon>
        <taxon>Mytiloidea</taxon>
        <taxon>Mytilidae</taxon>
        <taxon>Mytilinae</taxon>
        <taxon>Mytilus</taxon>
    </lineage>
</organism>
<dbReference type="Proteomes" id="UP000596742">
    <property type="component" value="Unassembled WGS sequence"/>
</dbReference>
<feature type="region of interest" description="Disordered" evidence="1">
    <location>
        <begin position="1"/>
        <end position="23"/>
    </location>
</feature>
<evidence type="ECO:0000256" key="1">
    <source>
        <dbReference type="SAM" id="MobiDB-lite"/>
    </source>
</evidence>
<comment type="caution">
    <text evidence="2">The sequence shown here is derived from an EMBL/GenBank/DDBJ whole genome shotgun (WGS) entry which is preliminary data.</text>
</comment>